<dbReference type="Pfam" id="PF00884">
    <property type="entry name" value="Sulfatase"/>
    <property type="match status" value="1"/>
</dbReference>
<gene>
    <name evidence="4" type="ORF">SAMN05444169_3017</name>
</gene>
<dbReference type="Gene3D" id="3.30.1120.10">
    <property type="match status" value="1"/>
</dbReference>
<dbReference type="AlphaFoldDB" id="A0A1M5KSS4"/>
<proteinExistence type="inferred from homology"/>
<dbReference type="SUPFAM" id="SSF53649">
    <property type="entry name" value="Alkaline phosphatase-like"/>
    <property type="match status" value="1"/>
</dbReference>
<dbReference type="InterPro" id="IPR000917">
    <property type="entry name" value="Sulfatase_N"/>
</dbReference>
<dbReference type="OrthoDB" id="9803751at2"/>
<accession>A0A1M5KSS4</accession>
<feature type="signal peptide" evidence="2">
    <location>
        <begin position="1"/>
        <end position="37"/>
    </location>
</feature>
<evidence type="ECO:0000256" key="1">
    <source>
        <dbReference type="ARBA" id="ARBA00008779"/>
    </source>
</evidence>
<sequence>MRMSRNVCLGLLEMPAPGPFLAALVAALLGSSGIASAQDNKLLCDQQSDRTVLPPPECPFKGKIETAMKNSTQDWPQPLKAPEGAPNVLMIIGDDIGFGTPSAFGGPVNTPVFDRIAKEGLRYTDFHTSAVCAASRAAFLTGRNGHSVGFGFIPDGAVGFPGYNSMIPPSAASVLEILRMNGYATAWIGKADNTPVSEVTPAGPFDQWPTQGAEYFYGFFGAGTTQYYTPLWRNQTPVRPPRTPEEGYIFDNDMANEAIGWIVRQKSTHPDKPWIMYYAPTSAKPPIASPKEFSDRYRGKFDDGYDKLRERIVARQLEMGIVPPGTRPAPGPDTIPAWDKLGDIDKKVGTRMMEVFSGAVEHIDFQIGRVIEAIDQLGDLDNTLIIYVIGDNGPTPEGGMHGVMNKLTYTNGVPESLDEVAKHLEEFGGPNSMGGIPAAWAFATSGPYSYGKMVTSGGGCSTAVAVSWPARIKDKGAMRPQFTHLVDIVPTILEAAGVPAPKVVNGVVQKPMEGVSMTYTFDDAQAMDRHTTQHFELTGSRAIYHDRWWAGTRHGLDGTTVIQAKPIAPFDEDIWELSDRRIDFSLATNLAAKYPEKLKELQALFEEEARKYNVYPMANNGIEMYETGTRPRLVAGDKATYGPGTIRLPEEGVIDIKNRSFSIIAEVENPDGKAEGMIVTEGGMTGGYALLVQNGKPTFIYNWLAYERYTIASPNPLPKGKSTIQLDFAYDGSGLGKGGVATLSVNNRKVAEGRVAHTVPILFSFGDTFDVGEDWSTPVSPTYKVPFKFTGNIKSVTIEAKQGNLSAEDVNNLHKMQLDGVHD</sequence>
<comment type="similarity">
    <text evidence="1">Belongs to the sulfatase family.</text>
</comment>
<organism evidence="4 5">
    <name type="scientific">Bradyrhizobium erythrophlei</name>
    <dbReference type="NCBI Taxonomy" id="1437360"/>
    <lineage>
        <taxon>Bacteria</taxon>
        <taxon>Pseudomonadati</taxon>
        <taxon>Pseudomonadota</taxon>
        <taxon>Alphaproteobacteria</taxon>
        <taxon>Hyphomicrobiales</taxon>
        <taxon>Nitrobacteraceae</taxon>
        <taxon>Bradyrhizobium</taxon>
    </lineage>
</organism>
<evidence type="ECO:0000313" key="4">
    <source>
        <dbReference type="EMBL" id="SHG55213.1"/>
    </source>
</evidence>
<keyword evidence="2" id="KW-0732">Signal</keyword>
<feature type="domain" description="Sulfatase N-terminal" evidence="3">
    <location>
        <begin position="86"/>
        <end position="498"/>
    </location>
</feature>
<dbReference type="PANTHER" id="PTHR42693">
    <property type="entry name" value="ARYLSULFATASE FAMILY MEMBER"/>
    <property type="match status" value="1"/>
</dbReference>
<evidence type="ECO:0000256" key="2">
    <source>
        <dbReference type="SAM" id="SignalP"/>
    </source>
</evidence>
<evidence type="ECO:0000259" key="3">
    <source>
        <dbReference type="Pfam" id="PF00884"/>
    </source>
</evidence>
<dbReference type="InterPro" id="IPR050738">
    <property type="entry name" value="Sulfatase"/>
</dbReference>
<dbReference type="Proteomes" id="UP000190675">
    <property type="component" value="Chromosome I"/>
</dbReference>
<protein>
    <submittedName>
        <fullName evidence="4">Arylsulfatase</fullName>
    </submittedName>
</protein>
<dbReference type="InterPro" id="IPR017850">
    <property type="entry name" value="Alkaline_phosphatase_core_sf"/>
</dbReference>
<dbReference type="RefSeq" id="WP_079566630.1">
    <property type="nucleotide sequence ID" value="NZ_LT670818.1"/>
</dbReference>
<dbReference type="EMBL" id="LT670818">
    <property type="protein sequence ID" value="SHG55213.1"/>
    <property type="molecule type" value="Genomic_DNA"/>
</dbReference>
<reference evidence="4 5" key="1">
    <citation type="submission" date="2016-11" db="EMBL/GenBank/DDBJ databases">
        <authorList>
            <person name="Jaros S."/>
            <person name="Januszkiewicz K."/>
            <person name="Wedrychowicz H."/>
        </authorList>
    </citation>
    <scope>NUCLEOTIDE SEQUENCE [LARGE SCALE GENOMIC DNA]</scope>
    <source>
        <strain evidence="4 5">GAS242</strain>
    </source>
</reference>
<evidence type="ECO:0000313" key="5">
    <source>
        <dbReference type="Proteomes" id="UP000190675"/>
    </source>
</evidence>
<dbReference type="CDD" id="cd16025">
    <property type="entry name" value="PAS_like"/>
    <property type="match status" value="1"/>
</dbReference>
<feature type="chain" id="PRO_5012047761" evidence="2">
    <location>
        <begin position="38"/>
        <end position="823"/>
    </location>
</feature>
<dbReference type="PANTHER" id="PTHR42693:SF43">
    <property type="entry name" value="BLL2667 PROTEIN"/>
    <property type="match status" value="1"/>
</dbReference>
<name>A0A1M5KSS4_9BRAD</name>
<dbReference type="Gene3D" id="3.40.720.10">
    <property type="entry name" value="Alkaline Phosphatase, subunit A"/>
    <property type="match status" value="1"/>
</dbReference>